<organism evidence="1 2">
    <name type="scientific">Streptomyces bottropensis</name>
    <dbReference type="NCBI Taxonomy" id="42235"/>
    <lineage>
        <taxon>Bacteria</taxon>
        <taxon>Bacillati</taxon>
        <taxon>Actinomycetota</taxon>
        <taxon>Actinomycetes</taxon>
        <taxon>Kitasatosporales</taxon>
        <taxon>Streptomycetaceae</taxon>
        <taxon>Streptomyces</taxon>
    </lineage>
</organism>
<dbReference type="Proteomes" id="UP001310290">
    <property type="component" value="Unassembled WGS sequence"/>
</dbReference>
<evidence type="ECO:0000313" key="1">
    <source>
        <dbReference type="EMBL" id="MEH0635404.1"/>
    </source>
</evidence>
<sequence>MTRRTAYPAVYALLRIAADVADHWVQSDHQAQHKAKPGREGHVALAGHVASYTATQAAALLIGNHALGLGLRPRSIVTALALSGATHYLIDRRWPVRKAAEATGKGNFYNLGGPLGGAYLLDQATHHLVEGFAAYVAVRDLDVTATEVR</sequence>
<keyword evidence="2" id="KW-1185">Reference proteome</keyword>
<name>A0ABU8AQ22_9ACTN</name>
<proteinExistence type="predicted"/>
<dbReference type="EMBL" id="JARULZ010000001">
    <property type="protein sequence ID" value="MEH0635404.1"/>
    <property type="molecule type" value="Genomic_DNA"/>
</dbReference>
<accession>A0ABU8AQ22</accession>
<protein>
    <submittedName>
        <fullName evidence="1">Transcriptional regulator</fullName>
    </submittedName>
</protein>
<reference evidence="1" key="1">
    <citation type="submission" date="2023-04" db="EMBL/GenBank/DDBJ databases">
        <title>Genomic diversity of scab-causing Streptomyces spp. in the province of Quebec, Canada.</title>
        <authorList>
            <person name="Biessy A."/>
            <person name="Cadieux M."/>
            <person name="Ciotola M."/>
            <person name="Filion M."/>
        </authorList>
    </citation>
    <scope>NUCLEOTIDE SEQUENCE</scope>
    <source>
        <strain evidence="1">B21-115</strain>
    </source>
</reference>
<evidence type="ECO:0000313" key="2">
    <source>
        <dbReference type="Proteomes" id="UP001310290"/>
    </source>
</evidence>
<comment type="caution">
    <text evidence="1">The sequence shown here is derived from an EMBL/GenBank/DDBJ whole genome shotgun (WGS) entry which is preliminary data.</text>
</comment>
<dbReference type="RefSeq" id="WP_334659200.1">
    <property type="nucleotide sequence ID" value="NZ_JARULZ010000001.1"/>
</dbReference>
<gene>
    <name evidence="1" type="ORF">QBA35_19075</name>
</gene>